<dbReference type="EMBL" id="AKWN02000234">
    <property type="protein sequence ID" value="EMP07453.1"/>
    <property type="molecule type" value="Genomic_DNA"/>
</dbReference>
<proteinExistence type="predicted"/>
<reference evidence="1 2" key="1">
    <citation type="submission" date="2013-01" db="EMBL/GenBank/DDBJ databases">
        <authorList>
            <person name="Harkins D.M."/>
            <person name="Durkin A.S."/>
            <person name="Brinkac L.M."/>
            <person name="Haft D.H."/>
            <person name="Selengut J.D."/>
            <person name="Sanka R."/>
            <person name="DePew J."/>
            <person name="Purushe J."/>
            <person name="Picardeau M."/>
            <person name="Werts C."/>
            <person name="Goarant C."/>
            <person name="Vinetz J.M."/>
            <person name="Sutton G.G."/>
            <person name="Nierman W.C."/>
            <person name="Fouts D.E."/>
        </authorList>
    </citation>
    <scope>NUCLEOTIDE SEQUENCE [LARGE SCALE GENOMIC DNA]</scope>
    <source>
        <strain evidence="1 2">200701872</strain>
    </source>
</reference>
<dbReference type="Proteomes" id="UP000012117">
    <property type="component" value="Unassembled WGS sequence"/>
</dbReference>
<protein>
    <submittedName>
        <fullName evidence="1">Uncharacterized protein</fullName>
    </submittedName>
</protein>
<comment type="caution">
    <text evidence="1">The sequence shown here is derived from an EMBL/GenBank/DDBJ whole genome shotgun (WGS) entry which is preliminary data.</text>
</comment>
<evidence type="ECO:0000313" key="1">
    <source>
        <dbReference type="EMBL" id="EMP07453.1"/>
    </source>
</evidence>
<dbReference type="AlphaFoldDB" id="M6ZLX3"/>
<gene>
    <name evidence="1" type="ORF">LEP1GSC124_4128</name>
</gene>
<name>M6ZLX3_LEPIR</name>
<sequence length="47" mass="5817">MKIFYYRRSICYMDKTRSNLKNYFSKQIILELDTNRFSIFRKSLNGL</sequence>
<organism evidence="1 2">
    <name type="scientific">Leptospira interrogans serovar Pyrogenes str. 200701872</name>
    <dbReference type="NCBI Taxonomy" id="1193029"/>
    <lineage>
        <taxon>Bacteria</taxon>
        <taxon>Pseudomonadati</taxon>
        <taxon>Spirochaetota</taxon>
        <taxon>Spirochaetia</taxon>
        <taxon>Leptospirales</taxon>
        <taxon>Leptospiraceae</taxon>
        <taxon>Leptospira</taxon>
    </lineage>
</organism>
<dbReference type="BioCyc" id="LINT1193029:G11R4-3403-MONOMER"/>
<accession>M6ZLX3</accession>
<evidence type="ECO:0000313" key="2">
    <source>
        <dbReference type="Proteomes" id="UP000012117"/>
    </source>
</evidence>